<organism evidence="2 3">
    <name type="scientific">Cereibacter sphaeroides</name>
    <name type="common">Rhodobacter sphaeroides</name>
    <dbReference type="NCBI Taxonomy" id="1063"/>
    <lineage>
        <taxon>Bacteria</taxon>
        <taxon>Pseudomonadati</taxon>
        <taxon>Pseudomonadota</taxon>
        <taxon>Alphaproteobacteria</taxon>
        <taxon>Rhodobacterales</taxon>
        <taxon>Paracoccaceae</taxon>
        <taxon>Cereibacter</taxon>
    </lineage>
</organism>
<protein>
    <submittedName>
        <fullName evidence="2">Uncharacterized protein</fullName>
    </submittedName>
</protein>
<reference evidence="2 3" key="1">
    <citation type="submission" date="2018-08" db="EMBL/GenBank/DDBJ databases">
        <title>Draft genome sequence of Rhodobacter sphaeroides FY.</title>
        <authorList>
            <person name="Rayyan A."/>
            <person name="Meyer T.E."/>
            <person name="Kyndt J.A."/>
        </authorList>
    </citation>
    <scope>NUCLEOTIDE SEQUENCE [LARGE SCALE GENOMIC DNA]</scope>
    <source>
        <strain evidence="2 3">FY</strain>
    </source>
</reference>
<proteinExistence type="predicted"/>
<evidence type="ECO:0000256" key="1">
    <source>
        <dbReference type="SAM" id="MobiDB-lite"/>
    </source>
</evidence>
<name>A0AAX1UHK4_CERSP</name>
<sequence>MSLHLWRGSLLPRNAAGGRPGSADHGKGSGHCPAAHRAAGPPPFVLAPSGPGGRSDLLCTSCRTAGATGGKRPR</sequence>
<evidence type="ECO:0000313" key="3">
    <source>
        <dbReference type="Proteomes" id="UP000266305"/>
    </source>
</evidence>
<feature type="region of interest" description="Disordered" evidence="1">
    <location>
        <begin position="1"/>
        <end position="52"/>
    </location>
</feature>
<dbReference type="AlphaFoldDB" id="A0AAX1UHK4"/>
<gene>
    <name evidence="2" type="ORF">D1114_17465</name>
</gene>
<comment type="caution">
    <text evidence="2">The sequence shown here is derived from an EMBL/GenBank/DDBJ whole genome shotgun (WGS) entry which is preliminary data.</text>
</comment>
<evidence type="ECO:0000313" key="2">
    <source>
        <dbReference type="EMBL" id="RHZ92410.1"/>
    </source>
</evidence>
<dbReference type="EMBL" id="QWGP01000024">
    <property type="protein sequence ID" value="RHZ92410.1"/>
    <property type="molecule type" value="Genomic_DNA"/>
</dbReference>
<dbReference type="Proteomes" id="UP000266305">
    <property type="component" value="Unassembled WGS sequence"/>
</dbReference>
<accession>A0AAX1UHK4</accession>